<accession>A0A1Q9DZ36</accession>
<dbReference type="EMBL" id="LSRX01000327">
    <property type="protein sequence ID" value="OLQ00433.1"/>
    <property type="molecule type" value="Genomic_DNA"/>
</dbReference>
<dbReference type="Proteomes" id="UP000186817">
    <property type="component" value="Unassembled WGS sequence"/>
</dbReference>
<organism evidence="1 2">
    <name type="scientific">Symbiodinium microadriaticum</name>
    <name type="common">Dinoflagellate</name>
    <name type="synonym">Zooxanthella microadriatica</name>
    <dbReference type="NCBI Taxonomy" id="2951"/>
    <lineage>
        <taxon>Eukaryota</taxon>
        <taxon>Sar</taxon>
        <taxon>Alveolata</taxon>
        <taxon>Dinophyceae</taxon>
        <taxon>Suessiales</taxon>
        <taxon>Symbiodiniaceae</taxon>
        <taxon>Symbiodinium</taxon>
    </lineage>
</organism>
<name>A0A1Q9DZ36_SYMMI</name>
<reference evidence="1 2" key="1">
    <citation type="submission" date="2016-02" db="EMBL/GenBank/DDBJ databases">
        <title>Genome analysis of coral dinoflagellate symbionts highlights evolutionary adaptations to a symbiotic lifestyle.</title>
        <authorList>
            <person name="Aranda M."/>
            <person name="Li Y."/>
            <person name="Liew Y.J."/>
            <person name="Baumgarten S."/>
            <person name="Simakov O."/>
            <person name="Wilson M."/>
            <person name="Piel J."/>
            <person name="Ashoor H."/>
            <person name="Bougouffa S."/>
            <person name="Bajic V.B."/>
            <person name="Ryu T."/>
            <person name="Ravasi T."/>
            <person name="Bayer T."/>
            <person name="Micklem G."/>
            <person name="Kim H."/>
            <person name="Bhak J."/>
            <person name="Lajeunesse T.C."/>
            <person name="Voolstra C.R."/>
        </authorList>
    </citation>
    <scope>NUCLEOTIDE SEQUENCE [LARGE SCALE GENOMIC DNA]</scope>
    <source>
        <strain evidence="1 2">CCMP2467</strain>
    </source>
</reference>
<comment type="caution">
    <text evidence="1">The sequence shown here is derived from an EMBL/GenBank/DDBJ whole genome shotgun (WGS) entry which is preliminary data.</text>
</comment>
<dbReference type="AlphaFoldDB" id="A0A1Q9DZ36"/>
<gene>
    <name evidence="1" type="ORF">AK812_SmicGene16877</name>
</gene>
<protein>
    <submittedName>
        <fullName evidence="1">Uncharacterized protein</fullName>
    </submittedName>
</protein>
<evidence type="ECO:0000313" key="1">
    <source>
        <dbReference type="EMBL" id="OLQ00433.1"/>
    </source>
</evidence>
<keyword evidence="2" id="KW-1185">Reference proteome</keyword>
<sequence length="68" mass="7383">MESTRSTHAVQMLASPKAECQTCRFLHAWIKGRPPAVAMATGAWVATQKLKTLGARLGEDFDASKLPL</sequence>
<evidence type="ECO:0000313" key="2">
    <source>
        <dbReference type="Proteomes" id="UP000186817"/>
    </source>
</evidence>
<proteinExistence type="predicted"/>